<dbReference type="SUPFAM" id="SSF54236">
    <property type="entry name" value="Ubiquitin-like"/>
    <property type="match status" value="2"/>
</dbReference>
<comment type="catalytic activity">
    <reaction evidence="1">
        <text>1-(5-phospho-beta-D-ribosyl)-5'-AMP + H2O = 1-(5-phospho-beta-D-ribosyl)-5-[(5-phospho-beta-D-ribosylamino)methylideneamino]imidazole-4-carboxamide</text>
        <dbReference type="Rhea" id="RHEA:20049"/>
        <dbReference type="ChEBI" id="CHEBI:15377"/>
        <dbReference type="ChEBI" id="CHEBI:58435"/>
        <dbReference type="ChEBI" id="CHEBI:59457"/>
        <dbReference type="EC" id="3.5.4.19"/>
    </reaction>
</comment>
<evidence type="ECO:0000259" key="13">
    <source>
        <dbReference type="Pfam" id="PF11976"/>
    </source>
</evidence>
<dbReference type="PANTHER" id="PTHR42945:SF1">
    <property type="entry name" value="HISTIDINE BIOSYNTHESIS BIFUNCTIONAL PROTEIN HIS7"/>
    <property type="match status" value="1"/>
</dbReference>
<evidence type="ECO:0000256" key="6">
    <source>
        <dbReference type="ARBA" id="ARBA00022741"/>
    </source>
</evidence>
<dbReference type="InterPro" id="IPR021130">
    <property type="entry name" value="PRib-ATP_PPHydrolase-like"/>
</dbReference>
<dbReference type="Pfam" id="PF11976">
    <property type="entry name" value="Rad60-SLD"/>
    <property type="match status" value="2"/>
</dbReference>
<dbReference type="PANTHER" id="PTHR42945">
    <property type="entry name" value="HISTIDINE BIOSYNTHESIS BIFUNCTIONAL PROTEIN"/>
    <property type="match status" value="1"/>
</dbReference>
<dbReference type="Pfam" id="PF01502">
    <property type="entry name" value="PRA-CH"/>
    <property type="match status" value="1"/>
</dbReference>
<feature type="compositionally biased region" description="Basic and acidic residues" evidence="11">
    <location>
        <begin position="1"/>
        <end position="25"/>
    </location>
</feature>
<proteinExistence type="predicted"/>
<keyword evidence="15" id="KW-1185">Reference proteome</keyword>
<evidence type="ECO:0000256" key="5">
    <source>
        <dbReference type="ARBA" id="ARBA00022605"/>
    </source>
</evidence>
<dbReference type="CDD" id="cd11534">
    <property type="entry name" value="NTP-PPase_HisIE_like"/>
    <property type="match status" value="1"/>
</dbReference>
<dbReference type="SUPFAM" id="SSF101386">
    <property type="entry name" value="all-alpha NTP pyrophosphatases"/>
    <property type="match status" value="1"/>
</dbReference>
<dbReference type="InterPro" id="IPR002496">
    <property type="entry name" value="PRib_AMP_CycHydrolase_dom"/>
</dbReference>
<dbReference type="AlphaFoldDB" id="A0A4S4DE24"/>
<feature type="domain" description="Phosphoribosyl-AMP cyclohydrolase" evidence="12">
    <location>
        <begin position="235"/>
        <end position="278"/>
    </location>
</feature>
<accession>A0A4S4DE24</accession>
<dbReference type="InterPro" id="IPR022617">
    <property type="entry name" value="Rad60/SUMO-like_dom"/>
</dbReference>
<dbReference type="Gene3D" id="1.10.287.1080">
    <property type="entry name" value="MazG-like"/>
    <property type="match status" value="1"/>
</dbReference>
<evidence type="ECO:0000256" key="8">
    <source>
        <dbReference type="ARBA" id="ARBA00022840"/>
    </source>
</evidence>
<dbReference type="Gene3D" id="3.10.20.810">
    <property type="entry name" value="Phosphoribosyl-AMP cyclohydrolase"/>
    <property type="match status" value="1"/>
</dbReference>
<dbReference type="NCBIfam" id="TIGR03188">
    <property type="entry name" value="histidine_hisI"/>
    <property type="match status" value="1"/>
</dbReference>
<sequence length="427" mass="47664">MLQEKEKMSEVDGHPQQEKSRKRSIDQSSSVIDIKIKGQELFGKGGIKVLKSGCGRRNGGGDAVAVAGCKGRSVTVAAFIGSAPAGGKNSPGKANALPSLFSYQDGVEVFFRIQTNTMLLKVLRAYCQKRKLAYKTVEFLYEGDRFPVKRTPHDAFIGSAPAGGKNSPGKANALPSLFSYQDGIEVFFRIQTNTMLLKVLRAYCQKRNLAYKTVEFLYEGDRFPVKRTPHDYAPTTMISSRKATFYSRSRSKLWTKGETSMNFIDVHDIFLDCDRDSVEGSKMALTTLYSLESTISQRKAELSGPQNEKPSWSKRLLLDDKLLCSKIRYQNIFLYLVGTVKLMCWCCCWCDGGAAAGGVAEEAHELCQTLEESEDKSRTASEMADVLYHAMVLLALRGVKMEKVLQVLRPRFSQSGIEEKKSRRLQQ</sequence>
<dbReference type="InterPro" id="IPR029071">
    <property type="entry name" value="Ubiquitin-like_domsf"/>
</dbReference>
<evidence type="ECO:0000313" key="15">
    <source>
        <dbReference type="Proteomes" id="UP000306102"/>
    </source>
</evidence>
<keyword evidence="10" id="KW-0511">Multifunctional enzyme</keyword>
<evidence type="ECO:0000256" key="3">
    <source>
        <dbReference type="ARBA" id="ARBA00005169"/>
    </source>
</evidence>
<evidence type="ECO:0000256" key="2">
    <source>
        <dbReference type="ARBA" id="ARBA00001460"/>
    </source>
</evidence>
<dbReference type="InterPro" id="IPR038019">
    <property type="entry name" value="PRib_AMP_CycHydrolase_sf"/>
</dbReference>
<dbReference type="Gene3D" id="3.10.20.90">
    <property type="entry name" value="Phosphatidylinositol 3-kinase Catalytic Subunit, Chain A, domain 1"/>
    <property type="match status" value="2"/>
</dbReference>
<keyword evidence="7" id="KW-0378">Hydrolase</keyword>
<evidence type="ECO:0000256" key="1">
    <source>
        <dbReference type="ARBA" id="ARBA00000024"/>
    </source>
</evidence>
<keyword evidence="6" id="KW-0547">Nucleotide-binding</keyword>
<feature type="domain" description="Rad60/SUMO-like" evidence="13">
    <location>
        <begin position="104"/>
        <end position="155"/>
    </location>
</feature>
<dbReference type="InterPro" id="IPR008179">
    <property type="entry name" value="HisE"/>
</dbReference>
<dbReference type="GO" id="GO:0004635">
    <property type="term" value="F:phosphoribosyl-AMP cyclohydrolase activity"/>
    <property type="evidence" value="ECO:0007669"/>
    <property type="project" value="UniProtKB-EC"/>
</dbReference>
<keyword evidence="9" id="KW-0368">Histidine biosynthesis</keyword>
<dbReference type="GO" id="GO:0005524">
    <property type="term" value="F:ATP binding"/>
    <property type="evidence" value="ECO:0007669"/>
    <property type="project" value="UniProtKB-KW"/>
</dbReference>
<dbReference type="GO" id="GO:0004636">
    <property type="term" value="F:phosphoribosyl-ATP diphosphatase activity"/>
    <property type="evidence" value="ECO:0007669"/>
    <property type="project" value="UniProtKB-EC"/>
</dbReference>
<evidence type="ECO:0000313" key="14">
    <source>
        <dbReference type="EMBL" id="THG00919.1"/>
    </source>
</evidence>
<evidence type="ECO:0000259" key="12">
    <source>
        <dbReference type="Pfam" id="PF01502"/>
    </source>
</evidence>
<reference evidence="14 15" key="1">
    <citation type="journal article" date="2018" name="Proc. Natl. Acad. Sci. U.S.A.">
        <title>Draft genome sequence of Camellia sinensis var. sinensis provides insights into the evolution of the tea genome and tea quality.</title>
        <authorList>
            <person name="Wei C."/>
            <person name="Yang H."/>
            <person name="Wang S."/>
            <person name="Zhao J."/>
            <person name="Liu C."/>
            <person name="Gao L."/>
            <person name="Xia E."/>
            <person name="Lu Y."/>
            <person name="Tai Y."/>
            <person name="She G."/>
            <person name="Sun J."/>
            <person name="Cao H."/>
            <person name="Tong W."/>
            <person name="Gao Q."/>
            <person name="Li Y."/>
            <person name="Deng W."/>
            <person name="Jiang X."/>
            <person name="Wang W."/>
            <person name="Chen Q."/>
            <person name="Zhang S."/>
            <person name="Li H."/>
            <person name="Wu J."/>
            <person name="Wang P."/>
            <person name="Li P."/>
            <person name="Shi C."/>
            <person name="Zheng F."/>
            <person name="Jian J."/>
            <person name="Huang B."/>
            <person name="Shan D."/>
            <person name="Shi M."/>
            <person name="Fang C."/>
            <person name="Yue Y."/>
            <person name="Li F."/>
            <person name="Li D."/>
            <person name="Wei S."/>
            <person name="Han B."/>
            <person name="Jiang C."/>
            <person name="Yin Y."/>
            <person name="Xia T."/>
            <person name="Zhang Z."/>
            <person name="Bennetzen J.L."/>
            <person name="Zhao S."/>
            <person name="Wan X."/>
        </authorList>
    </citation>
    <scope>NUCLEOTIDE SEQUENCE [LARGE SCALE GENOMIC DNA]</scope>
    <source>
        <strain evidence="15">cv. Shuchazao</strain>
        <tissue evidence="14">Leaf</tissue>
    </source>
</reference>
<keyword evidence="8" id="KW-0067">ATP-binding</keyword>
<feature type="domain" description="Rad60/SUMO-like" evidence="13">
    <location>
        <begin position="181"/>
        <end position="232"/>
    </location>
</feature>
<evidence type="ECO:0000256" key="7">
    <source>
        <dbReference type="ARBA" id="ARBA00022801"/>
    </source>
</evidence>
<organism evidence="14 15">
    <name type="scientific">Camellia sinensis var. sinensis</name>
    <name type="common">China tea</name>
    <dbReference type="NCBI Taxonomy" id="542762"/>
    <lineage>
        <taxon>Eukaryota</taxon>
        <taxon>Viridiplantae</taxon>
        <taxon>Streptophyta</taxon>
        <taxon>Embryophyta</taxon>
        <taxon>Tracheophyta</taxon>
        <taxon>Spermatophyta</taxon>
        <taxon>Magnoliopsida</taxon>
        <taxon>eudicotyledons</taxon>
        <taxon>Gunneridae</taxon>
        <taxon>Pentapetalae</taxon>
        <taxon>asterids</taxon>
        <taxon>Ericales</taxon>
        <taxon>Theaceae</taxon>
        <taxon>Camellia</taxon>
    </lineage>
</organism>
<dbReference type="STRING" id="542762.A0A4S4DE24"/>
<feature type="region of interest" description="Disordered" evidence="11">
    <location>
        <begin position="1"/>
        <end position="26"/>
    </location>
</feature>
<keyword evidence="5" id="KW-0028">Amino-acid biosynthesis</keyword>
<evidence type="ECO:0000256" key="11">
    <source>
        <dbReference type="SAM" id="MobiDB-lite"/>
    </source>
</evidence>
<comment type="catalytic activity">
    <reaction evidence="2">
        <text>1-(5-phospho-beta-D-ribosyl)-ATP + H2O = 1-(5-phospho-beta-D-ribosyl)-5'-AMP + diphosphate + H(+)</text>
        <dbReference type="Rhea" id="RHEA:22828"/>
        <dbReference type="ChEBI" id="CHEBI:15377"/>
        <dbReference type="ChEBI" id="CHEBI:15378"/>
        <dbReference type="ChEBI" id="CHEBI:33019"/>
        <dbReference type="ChEBI" id="CHEBI:59457"/>
        <dbReference type="ChEBI" id="CHEBI:73183"/>
        <dbReference type="EC" id="3.6.1.31"/>
    </reaction>
</comment>
<evidence type="ECO:0000256" key="10">
    <source>
        <dbReference type="ARBA" id="ARBA00023268"/>
    </source>
</evidence>
<name>A0A4S4DE24_CAMSN</name>
<dbReference type="EMBL" id="SDRB02011558">
    <property type="protein sequence ID" value="THG00919.1"/>
    <property type="molecule type" value="Genomic_DNA"/>
</dbReference>
<comment type="caution">
    <text evidence="14">The sequence shown here is derived from an EMBL/GenBank/DDBJ whole genome shotgun (WGS) entry which is preliminary data.</text>
</comment>
<evidence type="ECO:0000256" key="4">
    <source>
        <dbReference type="ARBA" id="ARBA00005204"/>
    </source>
</evidence>
<dbReference type="SUPFAM" id="SSF141734">
    <property type="entry name" value="HisI-like"/>
    <property type="match status" value="1"/>
</dbReference>
<comment type="pathway">
    <text evidence="3">Amino-acid biosynthesis; L-histidine biosynthesis; L-histidine from 5-phospho-alpha-D-ribose 1-diphosphate: step 3/9.</text>
</comment>
<dbReference type="GO" id="GO:0000105">
    <property type="term" value="P:L-histidine biosynthetic process"/>
    <property type="evidence" value="ECO:0007669"/>
    <property type="project" value="UniProtKB-UniPathway"/>
</dbReference>
<evidence type="ECO:0000256" key="9">
    <source>
        <dbReference type="ARBA" id="ARBA00023102"/>
    </source>
</evidence>
<dbReference type="Pfam" id="PF01503">
    <property type="entry name" value="PRA-PH"/>
    <property type="match status" value="1"/>
</dbReference>
<protein>
    <submittedName>
        <fullName evidence="14">Uncharacterized protein</fullName>
    </submittedName>
</protein>
<dbReference type="UniPathway" id="UPA00031">
    <property type="reaction ID" value="UER00007"/>
</dbReference>
<gene>
    <name evidence="14" type="ORF">TEA_001322</name>
</gene>
<comment type="pathway">
    <text evidence="4">Amino-acid biosynthesis; L-histidine biosynthesis; L-histidine from 5-phospho-alpha-D-ribose 1-diphosphate: step 2/9.</text>
</comment>
<dbReference type="Proteomes" id="UP000306102">
    <property type="component" value="Unassembled WGS sequence"/>
</dbReference>